<dbReference type="Proteomes" id="UP001465976">
    <property type="component" value="Unassembled WGS sequence"/>
</dbReference>
<feature type="domain" description="Glycoside hydrolase family 20 catalytic" evidence="9">
    <location>
        <begin position="207"/>
        <end position="524"/>
    </location>
</feature>
<protein>
    <recommendedName>
        <fullName evidence="7">Beta-hexosaminidase</fullName>
        <ecNumber evidence="7">3.2.1.52</ecNumber>
    </recommendedName>
</protein>
<evidence type="ECO:0000256" key="4">
    <source>
        <dbReference type="ARBA" id="ARBA00022801"/>
    </source>
</evidence>
<feature type="signal peptide" evidence="8">
    <location>
        <begin position="1"/>
        <end position="18"/>
    </location>
</feature>
<keyword evidence="11" id="KW-0413">Isomerase</keyword>
<dbReference type="PRINTS" id="PR00738">
    <property type="entry name" value="GLHYDRLASE20"/>
</dbReference>
<dbReference type="InterPro" id="IPR017853">
    <property type="entry name" value="GH"/>
</dbReference>
<dbReference type="SUPFAM" id="SSF51445">
    <property type="entry name" value="(Trans)glycosidases"/>
    <property type="match status" value="1"/>
</dbReference>
<evidence type="ECO:0000256" key="8">
    <source>
        <dbReference type="SAM" id="SignalP"/>
    </source>
</evidence>
<dbReference type="Gene3D" id="3.20.20.80">
    <property type="entry name" value="Glycosidases"/>
    <property type="match status" value="1"/>
</dbReference>
<evidence type="ECO:0000256" key="1">
    <source>
        <dbReference type="ARBA" id="ARBA00001231"/>
    </source>
</evidence>
<feature type="chain" id="PRO_5047011472" description="Beta-hexosaminidase" evidence="8">
    <location>
        <begin position="19"/>
        <end position="585"/>
    </location>
</feature>
<keyword evidence="12" id="KW-1185">Reference proteome</keyword>
<dbReference type="Gene3D" id="3.30.379.10">
    <property type="entry name" value="Chitobiase/beta-hexosaminidase domain 2-like"/>
    <property type="match status" value="1"/>
</dbReference>
<organism evidence="11 12">
    <name type="scientific">Marasmius crinis-equi</name>
    <dbReference type="NCBI Taxonomy" id="585013"/>
    <lineage>
        <taxon>Eukaryota</taxon>
        <taxon>Fungi</taxon>
        <taxon>Dikarya</taxon>
        <taxon>Basidiomycota</taxon>
        <taxon>Agaricomycotina</taxon>
        <taxon>Agaricomycetes</taxon>
        <taxon>Agaricomycetidae</taxon>
        <taxon>Agaricales</taxon>
        <taxon>Marasmiineae</taxon>
        <taxon>Marasmiaceae</taxon>
        <taxon>Marasmius</taxon>
    </lineage>
</organism>
<dbReference type="GO" id="GO:0016853">
    <property type="term" value="F:isomerase activity"/>
    <property type="evidence" value="ECO:0007669"/>
    <property type="project" value="UniProtKB-KW"/>
</dbReference>
<keyword evidence="4 7" id="KW-0378">Hydrolase</keyword>
<evidence type="ECO:0000256" key="6">
    <source>
        <dbReference type="ARBA" id="ARBA00023295"/>
    </source>
</evidence>
<keyword evidence="3 8" id="KW-0732">Signal</keyword>
<dbReference type="EC" id="3.2.1.52" evidence="7"/>
<evidence type="ECO:0000313" key="11">
    <source>
        <dbReference type="EMBL" id="KAL0574564.1"/>
    </source>
</evidence>
<dbReference type="PANTHER" id="PTHR22600:SF26">
    <property type="entry name" value="BETA-N-ACETYLHEXOSAMINIDASE"/>
    <property type="match status" value="1"/>
</dbReference>
<evidence type="ECO:0000256" key="5">
    <source>
        <dbReference type="ARBA" id="ARBA00023180"/>
    </source>
</evidence>
<dbReference type="EMBL" id="JBAHYK010000386">
    <property type="protein sequence ID" value="KAL0574564.1"/>
    <property type="molecule type" value="Genomic_DNA"/>
</dbReference>
<evidence type="ECO:0000256" key="7">
    <source>
        <dbReference type="PIRNR" id="PIRNR001093"/>
    </source>
</evidence>
<sequence length="585" mass="64532">MFFRILFLILFSFEYVAALWPIPRSLQNGTTLLRLADGFDVTLNIDSPPQDLIDAVSRAKALLQNDKLQLLVPDRGESHRSKLGNANGLGKLTLNLRSGAPTIRPIATEATDDLHARDEGYSLIVPADGSDATLIANSSLGLFRGLATFGQLWYDLDGTTYTPMAPVNILNDAPAYPYRGVMLDTSRNLFVIIINTFDCFLRLTPNHSFPVPDLKRLLDAMSWVKISTFHWHVTDSQSWPLGIAEFPELAQKGAYSTQETFTPDDVQDVVTYAAQRGIDVVMEIDNPGHTASIGNSHPEHVACFEGTGDTVGEPPAGQLRLASEATLNFTLEMLTSVASKLPSKFFHTGGDEVNQPCYNEDQQTQQELSSSGRTLEQAIGDWVDATHDRLRSIGKTPVVWEEMVLEHNITLKNDTVALVWISSQHAASIAAKNVRIVHAPADFFYLDCGAGGWLGGDLGNSWCDPFKSWQKAYTFDPLANISTAQHSLVLGGQQLLWAEQSGPENLDPMIWPRAASSAEVFWTGPTLPDGTDRVSAIAGRNKTAKTEVLRRIHDLRARLEVRGIRAINIQPKWCALRPERCTNEQ</sequence>
<evidence type="ECO:0000256" key="2">
    <source>
        <dbReference type="ARBA" id="ARBA00006285"/>
    </source>
</evidence>
<proteinExistence type="inferred from homology"/>
<gene>
    <name evidence="11" type="primary">NAG1_2</name>
    <name evidence="11" type="ORF">V5O48_007401</name>
</gene>
<evidence type="ECO:0000259" key="10">
    <source>
        <dbReference type="Pfam" id="PF14845"/>
    </source>
</evidence>
<feature type="domain" description="Beta-hexosaminidase eukaryotic type N-terminal" evidence="10">
    <location>
        <begin position="19"/>
        <end position="152"/>
    </location>
</feature>
<keyword evidence="5" id="KW-0325">Glycoprotein</keyword>
<dbReference type="InterPro" id="IPR029018">
    <property type="entry name" value="Hex-like_dom2"/>
</dbReference>
<name>A0ABR3FHA3_9AGAR</name>
<comment type="caution">
    <text evidence="11">The sequence shown here is derived from an EMBL/GenBank/DDBJ whole genome shotgun (WGS) entry which is preliminary data.</text>
</comment>
<accession>A0ABR3FHA3</accession>
<dbReference type="Pfam" id="PF00728">
    <property type="entry name" value="Glyco_hydro_20"/>
    <property type="match status" value="1"/>
</dbReference>
<comment type="similarity">
    <text evidence="2 7">Belongs to the glycosyl hydrolase 20 family.</text>
</comment>
<comment type="catalytic activity">
    <reaction evidence="1 7">
        <text>Hydrolysis of terminal non-reducing N-acetyl-D-hexosamine residues in N-acetyl-beta-D-hexosaminides.</text>
        <dbReference type="EC" id="3.2.1.52"/>
    </reaction>
</comment>
<dbReference type="PANTHER" id="PTHR22600">
    <property type="entry name" value="BETA-HEXOSAMINIDASE"/>
    <property type="match status" value="1"/>
</dbReference>
<dbReference type="Pfam" id="PF14845">
    <property type="entry name" value="Glycohydro_20b2"/>
    <property type="match status" value="1"/>
</dbReference>
<dbReference type="PIRSF" id="PIRSF001093">
    <property type="entry name" value="B-hxosamndse_ab_euk"/>
    <property type="match status" value="1"/>
</dbReference>
<keyword evidence="6 7" id="KW-0326">Glycosidase</keyword>
<dbReference type="GO" id="GO:0004563">
    <property type="term" value="F:beta-N-acetylhexosaminidase activity"/>
    <property type="evidence" value="ECO:0007669"/>
    <property type="project" value="UniProtKB-EC"/>
</dbReference>
<evidence type="ECO:0000313" key="12">
    <source>
        <dbReference type="Proteomes" id="UP001465976"/>
    </source>
</evidence>
<evidence type="ECO:0000256" key="3">
    <source>
        <dbReference type="ARBA" id="ARBA00022729"/>
    </source>
</evidence>
<reference evidence="11 12" key="1">
    <citation type="submission" date="2024-02" db="EMBL/GenBank/DDBJ databases">
        <title>A draft genome for the cacao thread blight pathogen Marasmius crinis-equi.</title>
        <authorList>
            <person name="Cohen S.P."/>
            <person name="Baruah I.K."/>
            <person name="Amoako-Attah I."/>
            <person name="Bukari Y."/>
            <person name="Meinhardt L.W."/>
            <person name="Bailey B.A."/>
        </authorList>
    </citation>
    <scope>NUCLEOTIDE SEQUENCE [LARGE SCALE GENOMIC DNA]</scope>
    <source>
        <strain evidence="11 12">GH-76</strain>
    </source>
</reference>
<evidence type="ECO:0000259" key="9">
    <source>
        <dbReference type="Pfam" id="PF00728"/>
    </source>
</evidence>
<dbReference type="InterPro" id="IPR025705">
    <property type="entry name" value="Beta_hexosaminidase_sua/sub"/>
</dbReference>
<dbReference type="SUPFAM" id="SSF55545">
    <property type="entry name" value="beta-N-acetylhexosaminidase-like domain"/>
    <property type="match status" value="1"/>
</dbReference>
<dbReference type="InterPro" id="IPR015883">
    <property type="entry name" value="Glyco_hydro_20_cat"/>
</dbReference>
<dbReference type="InterPro" id="IPR029019">
    <property type="entry name" value="HEX_eukaryotic_N"/>
</dbReference>